<comment type="similarity">
    <text evidence="2 6">Belongs to the CTL (choline transporter-like) family.</text>
</comment>
<dbReference type="GO" id="GO:0022857">
    <property type="term" value="F:transmembrane transporter activity"/>
    <property type="evidence" value="ECO:0007669"/>
    <property type="project" value="UniProtKB-UniRule"/>
</dbReference>
<feature type="transmembrane region" description="Helical" evidence="6">
    <location>
        <begin position="67"/>
        <end position="87"/>
    </location>
</feature>
<feature type="non-terminal residue" evidence="7">
    <location>
        <position position="1"/>
    </location>
</feature>
<feature type="transmembrane region" description="Helical" evidence="6">
    <location>
        <begin position="235"/>
        <end position="253"/>
    </location>
</feature>
<sequence>VFKNIVHVTVAGVVGAFIYDTEATDTVCACLKRSCTTSFGSICLGSLVVSTLLPLRMSCRTLATRNTLMMCICVCILGFIEMIFSHMNKWGFYYIALYGKSFVDSSTSVLAVIDHRLFREIVADDPVEYLLTMCTFGIGEPLSAARNCICHSELIQQCPGLFNAGFGVLVGYLAFGDLCWYDYGDLTRNFCHTVVGCVWCLCIGVCAPATLLSVIEAAALTIFDPVTFHKNHPKLFHLLILSWQSVYGHALALEEARYFYGI</sequence>
<keyword evidence="3 6" id="KW-0812">Transmembrane</keyword>
<reference evidence="7" key="2">
    <citation type="journal article" date="2023" name="Microbiol Resour">
        <title>Decontamination and Annotation of the Draft Genome Sequence of the Oomycete Lagenidium giganteum ARSEF 373.</title>
        <authorList>
            <person name="Morgan W.R."/>
            <person name="Tartar A."/>
        </authorList>
    </citation>
    <scope>NUCLEOTIDE SEQUENCE</scope>
    <source>
        <strain evidence="7">ARSEF 373</strain>
    </source>
</reference>
<evidence type="ECO:0000256" key="2">
    <source>
        <dbReference type="ARBA" id="ARBA00007168"/>
    </source>
</evidence>
<accession>A0AAV2YYW1</accession>
<evidence type="ECO:0000256" key="6">
    <source>
        <dbReference type="RuleBase" id="RU368066"/>
    </source>
</evidence>
<dbReference type="Pfam" id="PF04515">
    <property type="entry name" value="Choline_transpo"/>
    <property type="match status" value="1"/>
</dbReference>
<organism evidence="7 8">
    <name type="scientific">Lagenidium giganteum</name>
    <dbReference type="NCBI Taxonomy" id="4803"/>
    <lineage>
        <taxon>Eukaryota</taxon>
        <taxon>Sar</taxon>
        <taxon>Stramenopiles</taxon>
        <taxon>Oomycota</taxon>
        <taxon>Peronosporomycetes</taxon>
        <taxon>Pythiales</taxon>
        <taxon>Pythiaceae</taxon>
    </lineage>
</organism>
<keyword evidence="5 6" id="KW-0472">Membrane</keyword>
<dbReference type="EMBL" id="DAKRPA010000109">
    <property type="protein sequence ID" value="DAZ98352.1"/>
    <property type="molecule type" value="Genomic_DNA"/>
</dbReference>
<evidence type="ECO:0000313" key="8">
    <source>
        <dbReference type="Proteomes" id="UP001146120"/>
    </source>
</evidence>
<evidence type="ECO:0000256" key="5">
    <source>
        <dbReference type="ARBA" id="ARBA00023136"/>
    </source>
</evidence>
<comment type="caution">
    <text evidence="7">The sequence shown here is derived from an EMBL/GenBank/DDBJ whole genome shotgun (WGS) entry which is preliminary data.</text>
</comment>
<dbReference type="GO" id="GO:0005886">
    <property type="term" value="C:plasma membrane"/>
    <property type="evidence" value="ECO:0007669"/>
    <property type="project" value="UniProtKB-SubCell"/>
</dbReference>
<protein>
    <recommendedName>
        <fullName evidence="6">Choline transporter-like protein</fullName>
    </recommendedName>
</protein>
<keyword evidence="4 6" id="KW-1133">Transmembrane helix</keyword>
<proteinExistence type="inferred from homology"/>
<comment type="caution">
    <text evidence="6">Lacks conserved residue(s) required for the propagation of feature annotation.</text>
</comment>
<evidence type="ECO:0000256" key="4">
    <source>
        <dbReference type="ARBA" id="ARBA00022989"/>
    </source>
</evidence>
<dbReference type="InterPro" id="IPR007603">
    <property type="entry name" value="Choline_transptr-like"/>
</dbReference>
<dbReference type="PANTHER" id="PTHR12385">
    <property type="entry name" value="CHOLINE TRANSPORTER-LIKE (SLC FAMILY 44)"/>
    <property type="match status" value="1"/>
</dbReference>
<evidence type="ECO:0000313" key="7">
    <source>
        <dbReference type="EMBL" id="DAZ98352.1"/>
    </source>
</evidence>
<comment type="function">
    <text evidence="6">Choline transporter.</text>
</comment>
<dbReference type="PANTHER" id="PTHR12385:SF4">
    <property type="entry name" value="PROTEIN PNS1"/>
    <property type="match status" value="1"/>
</dbReference>
<dbReference type="AlphaFoldDB" id="A0AAV2YYW1"/>
<feature type="transmembrane region" description="Helical" evidence="6">
    <location>
        <begin position="193"/>
        <end position="215"/>
    </location>
</feature>
<evidence type="ECO:0000256" key="3">
    <source>
        <dbReference type="ARBA" id="ARBA00022692"/>
    </source>
</evidence>
<keyword evidence="8" id="KW-1185">Reference proteome</keyword>
<comment type="subcellular location">
    <subcellularLocation>
        <location evidence="6">Cell membrane</location>
        <topology evidence="6">Multi-pass membrane protein</topology>
    </subcellularLocation>
    <subcellularLocation>
        <location evidence="1">Membrane</location>
        <topology evidence="1">Multi-pass membrane protein</topology>
    </subcellularLocation>
</comment>
<evidence type="ECO:0000256" key="1">
    <source>
        <dbReference type="ARBA" id="ARBA00004141"/>
    </source>
</evidence>
<dbReference type="Proteomes" id="UP001146120">
    <property type="component" value="Unassembled WGS sequence"/>
</dbReference>
<feature type="transmembrane region" description="Helical" evidence="6">
    <location>
        <begin position="161"/>
        <end position="181"/>
    </location>
</feature>
<reference evidence="7" key="1">
    <citation type="submission" date="2022-11" db="EMBL/GenBank/DDBJ databases">
        <authorList>
            <person name="Morgan W.R."/>
            <person name="Tartar A."/>
        </authorList>
    </citation>
    <scope>NUCLEOTIDE SEQUENCE</scope>
    <source>
        <strain evidence="7">ARSEF 373</strain>
    </source>
</reference>
<gene>
    <name evidence="7" type="ORF">N0F65_007159</name>
</gene>
<name>A0AAV2YYW1_9STRA</name>